<keyword evidence="4 5" id="KW-0472">Membrane</keyword>
<dbReference type="Pfam" id="PF02361">
    <property type="entry name" value="CbiQ"/>
    <property type="match status" value="1"/>
</dbReference>
<feature type="transmembrane region" description="Helical" evidence="5">
    <location>
        <begin position="24"/>
        <end position="57"/>
    </location>
</feature>
<proteinExistence type="predicted"/>
<evidence type="ECO:0000313" key="7">
    <source>
        <dbReference type="Proteomes" id="UP000216943"/>
    </source>
</evidence>
<dbReference type="AlphaFoldDB" id="A0A269THU0"/>
<comment type="subcellular location">
    <subcellularLocation>
        <location evidence="1">Membrane</location>
        <topology evidence="1">Multi-pass membrane protein</topology>
    </subcellularLocation>
</comment>
<gene>
    <name evidence="6" type="ORF">CJJ23_04390</name>
</gene>
<evidence type="ECO:0000313" key="6">
    <source>
        <dbReference type="EMBL" id="PAK20951.1"/>
    </source>
</evidence>
<protein>
    <recommendedName>
        <fullName evidence="8">Energy-coupling factor transporter transmembrane protein EcfT</fullName>
    </recommendedName>
</protein>
<organism evidence="6 7">
    <name type="scientific">Mycoplasmopsis agassizii</name>
    <dbReference type="NCBI Taxonomy" id="33922"/>
    <lineage>
        <taxon>Bacteria</taxon>
        <taxon>Bacillati</taxon>
        <taxon>Mycoplasmatota</taxon>
        <taxon>Mycoplasmoidales</taxon>
        <taxon>Metamycoplasmataceae</taxon>
        <taxon>Mycoplasmopsis</taxon>
    </lineage>
</organism>
<sequence>MNSVFGRYLPINTPLHFIDARLKILLTAVSIAMVFLSNYLVSSLLFLFFVMAVYYMTTKRWKSFFRILITPVLVSLFVFLLNMFTAQPITDPNNAGIPYNGFPNWVKEGGGDSGNFRVTITYNMVMEFAALVIRIYTIILITSLLTLTTKQIFLAKAIEFWIYPLKFLFIPVEIISMIISIALRFIPTLLEEARRIMKAQASRGVDFKNGKLREKAKSTIVLIIPLFVTSFNKAEDLAFAMETRGYDPYKARSKYRRLSFKWYDYLTFLFFMAFLAYFIVFKIEPIATQVSVSNSGFWHNYISFDYSLSGFVAR</sequence>
<dbReference type="PANTHER" id="PTHR33514">
    <property type="entry name" value="PROTEIN ABCI12, CHLOROPLASTIC"/>
    <property type="match status" value="1"/>
</dbReference>
<feature type="transmembrane region" description="Helical" evidence="5">
    <location>
        <begin position="128"/>
        <end position="148"/>
    </location>
</feature>
<name>A0A269THU0_9BACT</name>
<dbReference type="CDD" id="cd16914">
    <property type="entry name" value="EcfT"/>
    <property type="match status" value="1"/>
</dbReference>
<dbReference type="GO" id="GO:0005886">
    <property type="term" value="C:plasma membrane"/>
    <property type="evidence" value="ECO:0007669"/>
    <property type="project" value="TreeGrafter"/>
</dbReference>
<feature type="transmembrane region" description="Helical" evidence="5">
    <location>
        <begin position="160"/>
        <end position="186"/>
    </location>
</feature>
<dbReference type="OrthoDB" id="8075495at2"/>
<feature type="transmembrane region" description="Helical" evidence="5">
    <location>
        <begin position="64"/>
        <end position="84"/>
    </location>
</feature>
<feature type="transmembrane region" description="Helical" evidence="5">
    <location>
        <begin position="262"/>
        <end position="281"/>
    </location>
</feature>
<dbReference type="RefSeq" id="WP_095335132.1">
    <property type="nucleotide sequence ID" value="NZ_NQNY01000017.1"/>
</dbReference>
<dbReference type="Proteomes" id="UP000216943">
    <property type="component" value="Unassembled WGS sequence"/>
</dbReference>
<evidence type="ECO:0000256" key="4">
    <source>
        <dbReference type="ARBA" id="ARBA00023136"/>
    </source>
</evidence>
<evidence type="ECO:0000256" key="1">
    <source>
        <dbReference type="ARBA" id="ARBA00004141"/>
    </source>
</evidence>
<evidence type="ECO:0000256" key="2">
    <source>
        <dbReference type="ARBA" id="ARBA00022692"/>
    </source>
</evidence>
<comment type="caution">
    <text evidence="6">The sequence shown here is derived from an EMBL/GenBank/DDBJ whole genome shotgun (WGS) entry which is preliminary data.</text>
</comment>
<evidence type="ECO:0000256" key="5">
    <source>
        <dbReference type="SAM" id="Phobius"/>
    </source>
</evidence>
<evidence type="ECO:0008006" key="8">
    <source>
        <dbReference type="Google" id="ProtNLM"/>
    </source>
</evidence>
<reference evidence="7" key="1">
    <citation type="submission" date="2017-08" db="EMBL/GenBank/DDBJ databases">
        <authorList>
            <person name="Alvarez-Ponce D."/>
            <person name="Weitzman C.L."/>
            <person name="Tillett R.L."/>
            <person name="Sandmeier F.C."/>
            <person name="Tracy C.R."/>
        </authorList>
    </citation>
    <scope>NUCLEOTIDE SEQUENCE [LARGE SCALE GENOMIC DNA]</scope>
    <source>
        <strain evidence="7">723</strain>
    </source>
</reference>
<accession>A0A269THU0</accession>
<keyword evidence="3 5" id="KW-1133">Transmembrane helix</keyword>
<dbReference type="InterPro" id="IPR003339">
    <property type="entry name" value="ABC/ECF_trnsptr_transmembrane"/>
</dbReference>
<dbReference type="PANTHER" id="PTHR33514:SF13">
    <property type="entry name" value="PROTEIN ABCI12, CHLOROPLASTIC"/>
    <property type="match status" value="1"/>
</dbReference>
<dbReference type="EMBL" id="NQNY01000017">
    <property type="protein sequence ID" value="PAK20951.1"/>
    <property type="molecule type" value="Genomic_DNA"/>
</dbReference>
<evidence type="ECO:0000256" key="3">
    <source>
        <dbReference type="ARBA" id="ARBA00022989"/>
    </source>
</evidence>
<keyword evidence="2 5" id="KW-0812">Transmembrane</keyword>